<evidence type="ECO:0000313" key="2">
    <source>
        <dbReference type="EMBL" id="MSS00738.1"/>
    </source>
</evidence>
<dbReference type="AlphaFoldDB" id="A0A7X2T384"/>
<reference evidence="2 3" key="1">
    <citation type="submission" date="2019-08" db="EMBL/GenBank/DDBJ databases">
        <title>In-depth cultivation of the pig gut microbiome towards novel bacterial diversity and tailored functional studies.</title>
        <authorList>
            <person name="Wylensek D."/>
            <person name="Hitch T.C.A."/>
            <person name="Clavel T."/>
        </authorList>
    </citation>
    <scope>NUCLEOTIDE SEQUENCE [LARGE SCALE GENOMIC DNA]</scope>
    <source>
        <strain evidence="2 3">LKV-178-WT-2G</strain>
    </source>
</reference>
<dbReference type="Proteomes" id="UP000470082">
    <property type="component" value="Unassembled WGS sequence"/>
</dbReference>
<gene>
    <name evidence="2" type="ORF">FYJ50_01155</name>
</gene>
<evidence type="ECO:0000313" key="3">
    <source>
        <dbReference type="Proteomes" id="UP000470082"/>
    </source>
</evidence>
<keyword evidence="3" id="KW-1185">Reference proteome</keyword>
<feature type="domain" description="DUF2779" evidence="1">
    <location>
        <begin position="261"/>
        <end position="383"/>
    </location>
</feature>
<comment type="caution">
    <text evidence="2">The sequence shown here is derived from an EMBL/GenBank/DDBJ whole genome shotgun (WGS) entry which is preliminary data.</text>
</comment>
<proteinExistence type="predicted"/>
<accession>A0A7X2T384</accession>
<evidence type="ECO:0000259" key="1">
    <source>
        <dbReference type="Pfam" id="PF11074"/>
    </source>
</evidence>
<protein>
    <submittedName>
        <fullName evidence="2">DUF2779 domain-containing protein</fullName>
    </submittedName>
</protein>
<name>A0A7X2T384_9FIRM</name>
<dbReference type="Pfam" id="PF11074">
    <property type="entry name" value="DUF2779"/>
    <property type="match status" value="1"/>
</dbReference>
<sequence length="460" mass="54140">MDVPYSEYYCKLLGINEYGTGKTGDTNEKTLCLLKNNSYVLNARFEYKGCRTKVPVLIKQEDGYCAIYPFLSSYPKEFEAQRMKINQMICEKNGILIVKHKIIYLNKDYVRKEDLDVNQCLILGDRFFNRRNNPGKNIDELLNQMEVDLDDLIEKVNDLFLQAQPEAIRTKKCTTGRRCRFYDFCFDESQEPDDSILFLTTSGHKLDLYEEGIQRIKDIKIDKIEGFRLQYSQYMASLYGRFLDLGAIIPWISKIQYPVSYLDFEWDTFALPPYKNMKPFDVLCFQYSLHVENKDGQLSHHDFFSTGDCRKKFIDSLIDNVPKEGTILVYNMEGAEKLRLKQLAFQFPEYKEELESIWNRMMDLSKPFELGIFYDNKMRGHYSLKNLLPVFSDDISYSNLEIQNGMNAVFAYRTYNQATMQQKQFISGEIRRYCAMDTYAEYIVYHGLLKTIKEETCQTL</sequence>
<dbReference type="InterPro" id="IPR021301">
    <property type="entry name" value="DUF2779"/>
</dbReference>
<dbReference type="EMBL" id="VUMM01000001">
    <property type="protein sequence ID" value="MSS00738.1"/>
    <property type="molecule type" value="Genomic_DNA"/>
</dbReference>
<organism evidence="2 3">
    <name type="scientific">Floccifex porci</name>
    <dbReference type="NCBI Taxonomy" id="2606629"/>
    <lineage>
        <taxon>Bacteria</taxon>
        <taxon>Bacillati</taxon>
        <taxon>Bacillota</taxon>
        <taxon>Erysipelotrichia</taxon>
        <taxon>Erysipelotrichales</taxon>
        <taxon>Erysipelotrichaceae</taxon>
        <taxon>Floccifex</taxon>
    </lineage>
</organism>